<dbReference type="GO" id="GO:0090563">
    <property type="term" value="F:protein-phosphocysteine-sugar phosphotransferase activity"/>
    <property type="evidence" value="ECO:0007669"/>
    <property type="project" value="TreeGrafter"/>
</dbReference>
<keyword evidence="3" id="KW-1003">Cell membrane</keyword>
<feature type="transmembrane region" description="Helical" evidence="12">
    <location>
        <begin position="51"/>
        <end position="74"/>
    </location>
</feature>
<comment type="subcellular location">
    <subcellularLocation>
        <location evidence="1">Cell membrane</location>
        <topology evidence="1">Multi-pass membrane protein</topology>
    </subcellularLocation>
</comment>
<dbReference type="GO" id="GO:0015764">
    <property type="term" value="P:N-acetylglucosamine transport"/>
    <property type="evidence" value="ECO:0007669"/>
    <property type="project" value="TreeGrafter"/>
</dbReference>
<evidence type="ECO:0000256" key="3">
    <source>
        <dbReference type="ARBA" id="ARBA00022475"/>
    </source>
</evidence>
<evidence type="ECO:0000256" key="7">
    <source>
        <dbReference type="ARBA" id="ARBA00022692"/>
    </source>
</evidence>
<protein>
    <submittedName>
        <fullName evidence="15">PTS transporter subunit EIIC</fullName>
    </submittedName>
</protein>
<feature type="transmembrane region" description="Helical" evidence="12">
    <location>
        <begin position="118"/>
        <end position="140"/>
    </location>
</feature>
<keyword evidence="9 12" id="KW-1133">Transmembrane helix</keyword>
<sequence length="497" mass="53205">MKFLQKLGKSLMLPVACLPICGILMGIGYAMCPATMQGGEITGIIEQIGYYLVKAGGALIDNMAILFAIGIGVGMSEENDGTGGLAALVSWLMITNLLKTDNVTVIMPSLADNADATLAFNNIANPFIGIIAGVVGSMCYNRFKGTRLPDWLSFFSGKRSVAIVAGVTSIVVSVVLLFVWPIVFGALVALGDAIVSLDAVGAGLYAFFNRLLIPFGLHHALNNVFWFDTIGLGDLTNFWAGLQTGDVTEAGRTIEWSLGMYMSGFFPCMMFGIPGAALAMVHTAKSNKKKVAIGLVTSAAIAAFVCGVTEPFEFAFMFLAPALYVIYALLYAIFTVITVLVGFRAGFSFSAGLTDLVFSAPLPAAQNTWMIIPLGIAAFIVFYLVFRFAIVKFDLKTPGREDDDEVEAEKQAVLANDDFTEVAKIVLEGVGGKENVTAIDNCITRLRLEIKDYTKVDEKKIKSAGVAGVIRPGKNSVQVIVGTKVQFVADEFKKLCK</sequence>
<dbReference type="PROSITE" id="PS51103">
    <property type="entry name" value="PTS_EIIC_TYPE_1"/>
    <property type="match status" value="1"/>
</dbReference>
<feature type="transmembrane region" description="Helical" evidence="12">
    <location>
        <begin position="260"/>
        <end position="279"/>
    </location>
</feature>
<reference evidence="15" key="1">
    <citation type="journal article" date="2021" name="PeerJ">
        <title>Extensive microbial diversity within the chicken gut microbiome revealed by metagenomics and culture.</title>
        <authorList>
            <person name="Gilroy R."/>
            <person name="Ravi A."/>
            <person name="Getino M."/>
            <person name="Pursley I."/>
            <person name="Horton D.L."/>
            <person name="Alikhan N.F."/>
            <person name="Baker D."/>
            <person name="Gharbi K."/>
            <person name="Hall N."/>
            <person name="Watson M."/>
            <person name="Adriaenssens E.M."/>
            <person name="Foster-Nyarko E."/>
            <person name="Jarju S."/>
            <person name="Secka A."/>
            <person name="Antonio M."/>
            <person name="Oren A."/>
            <person name="Chaudhuri R.R."/>
            <person name="La Ragione R."/>
            <person name="Hildebrand F."/>
            <person name="Pallen M.J."/>
        </authorList>
    </citation>
    <scope>NUCLEOTIDE SEQUENCE</scope>
    <source>
        <strain evidence="15">CHK196-3914</strain>
    </source>
</reference>
<dbReference type="InterPro" id="IPR036878">
    <property type="entry name" value="Glu_permease_IIB"/>
</dbReference>
<dbReference type="CDD" id="cd00212">
    <property type="entry name" value="PTS_IIB_glc"/>
    <property type="match status" value="1"/>
</dbReference>
<keyword evidence="6" id="KW-0598">Phosphotransferase system</keyword>
<dbReference type="InterPro" id="IPR013013">
    <property type="entry name" value="PTS_EIIC_1"/>
</dbReference>
<dbReference type="Proteomes" id="UP000824116">
    <property type="component" value="Unassembled WGS sequence"/>
</dbReference>
<dbReference type="Pfam" id="PF02378">
    <property type="entry name" value="PTS_EIIC"/>
    <property type="match status" value="1"/>
</dbReference>
<keyword evidence="8" id="KW-0418">Kinase</keyword>
<keyword evidence="7 12" id="KW-0812">Transmembrane</keyword>
<dbReference type="PANTHER" id="PTHR30009:SF4">
    <property type="entry name" value="PTS SYSTEM N-ACETYLGLUCOSAMINE-SPECIFIC EIICBA COMPONENT"/>
    <property type="match status" value="1"/>
</dbReference>
<evidence type="ECO:0000256" key="6">
    <source>
        <dbReference type="ARBA" id="ARBA00022683"/>
    </source>
</evidence>
<evidence type="ECO:0000313" key="15">
    <source>
        <dbReference type="EMBL" id="HIZ75013.1"/>
    </source>
</evidence>
<evidence type="ECO:0000256" key="9">
    <source>
        <dbReference type="ARBA" id="ARBA00022989"/>
    </source>
</evidence>
<dbReference type="PROSITE" id="PS51098">
    <property type="entry name" value="PTS_EIIB_TYPE_1"/>
    <property type="match status" value="1"/>
</dbReference>
<dbReference type="PANTHER" id="PTHR30009">
    <property type="entry name" value="CYTOCHROME C-TYPE SYNTHESIS PROTEIN AND PTS TRANSMEMBRANE COMPONENT"/>
    <property type="match status" value="1"/>
</dbReference>
<dbReference type="GO" id="GO:0009401">
    <property type="term" value="P:phosphoenolpyruvate-dependent sugar phosphotransferase system"/>
    <property type="evidence" value="ECO:0007669"/>
    <property type="project" value="UniProtKB-KW"/>
</dbReference>
<evidence type="ECO:0000259" key="13">
    <source>
        <dbReference type="PROSITE" id="PS51098"/>
    </source>
</evidence>
<keyword evidence="2" id="KW-0813">Transport</keyword>
<dbReference type="InterPro" id="IPR050429">
    <property type="entry name" value="PTS_Glucose_EIICBA"/>
</dbReference>
<dbReference type="PROSITE" id="PS01035">
    <property type="entry name" value="PTS_EIIB_TYPE_1_CYS"/>
    <property type="match status" value="1"/>
</dbReference>
<reference evidence="15" key="2">
    <citation type="submission" date="2021-04" db="EMBL/GenBank/DDBJ databases">
        <authorList>
            <person name="Gilroy R."/>
        </authorList>
    </citation>
    <scope>NUCLEOTIDE SEQUENCE</scope>
    <source>
        <strain evidence="15">CHK196-3914</strain>
    </source>
</reference>
<accession>A0A9D2G8E7</accession>
<dbReference type="GO" id="GO:0016301">
    <property type="term" value="F:kinase activity"/>
    <property type="evidence" value="ECO:0007669"/>
    <property type="project" value="UniProtKB-KW"/>
</dbReference>
<evidence type="ECO:0000256" key="4">
    <source>
        <dbReference type="ARBA" id="ARBA00022597"/>
    </source>
</evidence>
<dbReference type="Pfam" id="PF00367">
    <property type="entry name" value="PTS_EIIB"/>
    <property type="match status" value="1"/>
</dbReference>
<dbReference type="InterPro" id="IPR018113">
    <property type="entry name" value="PTrfase_EIIB_Cys"/>
</dbReference>
<evidence type="ECO:0000256" key="8">
    <source>
        <dbReference type="ARBA" id="ARBA00022777"/>
    </source>
</evidence>
<feature type="transmembrane region" description="Helical" evidence="12">
    <location>
        <begin position="314"/>
        <end position="334"/>
    </location>
</feature>
<feature type="transmembrane region" description="Helical" evidence="12">
    <location>
        <begin position="12"/>
        <end position="31"/>
    </location>
</feature>
<feature type="domain" description="PTS EIIC type-1" evidence="14">
    <location>
        <begin position="1"/>
        <end position="402"/>
    </location>
</feature>
<evidence type="ECO:0000256" key="2">
    <source>
        <dbReference type="ARBA" id="ARBA00022448"/>
    </source>
</evidence>
<keyword evidence="4" id="KW-0762">Sugar transport</keyword>
<feature type="transmembrane region" description="Helical" evidence="12">
    <location>
        <begin position="291"/>
        <end position="308"/>
    </location>
</feature>
<organism evidence="15 16">
    <name type="scientific">Candidatus Mediterraneibacter stercoravium</name>
    <dbReference type="NCBI Taxonomy" id="2838685"/>
    <lineage>
        <taxon>Bacteria</taxon>
        <taxon>Bacillati</taxon>
        <taxon>Bacillota</taxon>
        <taxon>Clostridia</taxon>
        <taxon>Lachnospirales</taxon>
        <taxon>Lachnospiraceae</taxon>
        <taxon>Mediterraneibacter</taxon>
    </lineage>
</organism>
<proteinExistence type="predicted"/>
<feature type="transmembrane region" description="Helical" evidence="12">
    <location>
        <begin position="368"/>
        <end position="390"/>
    </location>
</feature>
<evidence type="ECO:0000256" key="12">
    <source>
        <dbReference type="SAM" id="Phobius"/>
    </source>
</evidence>
<dbReference type="Gene3D" id="3.30.1360.60">
    <property type="entry name" value="Glucose permease domain IIB"/>
    <property type="match status" value="1"/>
</dbReference>
<evidence type="ECO:0000256" key="1">
    <source>
        <dbReference type="ARBA" id="ARBA00004651"/>
    </source>
</evidence>
<evidence type="ECO:0000313" key="16">
    <source>
        <dbReference type="Proteomes" id="UP000824116"/>
    </source>
</evidence>
<feature type="active site" description="Phosphocysteine intermediate; for EIIB activity" evidence="11">
    <location>
        <position position="442"/>
    </location>
</feature>
<dbReference type="FunFam" id="3.30.1360.60:FF:000001">
    <property type="entry name" value="PTS system glucose-specific IIBC component PtsG"/>
    <property type="match status" value="1"/>
</dbReference>
<keyword evidence="5" id="KW-0808">Transferase</keyword>
<dbReference type="InterPro" id="IPR001996">
    <property type="entry name" value="PTS_IIB_1"/>
</dbReference>
<name>A0A9D2G8E7_9FIRM</name>
<evidence type="ECO:0000259" key="14">
    <source>
        <dbReference type="PROSITE" id="PS51103"/>
    </source>
</evidence>
<dbReference type="SUPFAM" id="SSF55604">
    <property type="entry name" value="Glucose permease domain IIB"/>
    <property type="match status" value="1"/>
</dbReference>
<dbReference type="GO" id="GO:0005886">
    <property type="term" value="C:plasma membrane"/>
    <property type="evidence" value="ECO:0007669"/>
    <property type="project" value="UniProtKB-SubCell"/>
</dbReference>
<dbReference type="NCBIfam" id="TIGR00826">
    <property type="entry name" value="EIIB_glc"/>
    <property type="match status" value="1"/>
</dbReference>
<keyword evidence="10 12" id="KW-0472">Membrane</keyword>
<dbReference type="GO" id="GO:0008982">
    <property type="term" value="F:protein-N(PI)-phosphohistidine-sugar phosphotransferase activity"/>
    <property type="evidence" value="ECO:0007669"/>
    <property type="project" value="InterPro"/>
</dbReference>
<evidence type="ECO:0000256" key="5">
    <source>
        <dbReference type="ARBA" id="ARBA00022679"/>
    </source>
</evidence>
<dbReference type="InterPro" id="IPR003352">
    <property type="entry name" value="PTS_EIIC"/>
</dbReference>
<comment type="caution">
    <text evidence="15">The sequence shown here is derived from an EMBL/GenBank/DDBJ whole genome shotgun (WGS) entry which is preliminary data.</text>
</comment>
<feature type="transmembrane region" description="Helical" evidence="12">
    <location>
        <begin position="161"/>
        <end position="180"/>
    </location>
</feature>
<feature type="transmembrane region" description="Helical" evidence="12">
    <location>
        <begin position="186"/>
        <end position="208"/>
    </location>
</feature>
<dbReference type="AlphaFoldDB" id="A0A9D2G8E7"/>
<feature type="domain" description="PTS EIIB type-1" evidence="13">
    <location>
        <begin position="420"/>
        <end position="497"/>
    </location>
</feature>
<evidence type="ECO:0000256" key="10">
    <source>
        <dbReference type="ARBA" id="ARBA00023136"/>
    </source>
</evidence>
<dbReference type="EMBL" id="DXAY01000170">
    <property type="protein sequence ID" value="HIZ75013.1"/>
    <property type="molecule type" value="Genomic_DNA"/>
</dbReference>
<evidence type="ECO:0000256" key="11">
    <source>
        <dbReference type="PROSITE-ProRule" id="PRU00421"/>
    </source>
</evidence>
<gene>
    <name evidence="15" type="ORF">H9723_07210</name>
</gene>